<gene>
    <name evidence="1" type="ORF">B9Z37_10440</name>
</gene>
<evidence type="ECO:0000313" key="1">
    <source>
        <dbReference type="EMBL" id="PUE53465.1"/>
    </source>
</evidence>
<dbReference type="RefSeq" id="WP_108312940.1">
    <property type="nucleotide sequence ID" value="NZ_NESN01000003.1"/>
</dbReference>
<reference evidence="1 2" key="1">
    <citation type="submission" date="2017-04" db="EMBL/GenBank/DDBJ databases">
        <title>Unexpected and diverse lifestyles within the genus Limnohabitans.</title>
        <authorList>
            <person name="Kasalicky V."/>
            <person name="Mehrshad M."/>
            <person name="Andrei S.-A."/>
            <person name="Salcher M."/>
            <person name="Kratochvilova H."/>
            <person name="Simek K."/>
            <person name="Ghai R."/>
        </authorList>
    </citation>
    <scope>NUCLEOTIDE SEQUENCE [LARGE SCALE GENOMIC DNA]</scope>
    <source>
        <strain evidence="1 2">II-B4</strain>
    </source>
</reference>
<dbReference type="AlphaFoldDB" id="A0A315EA23"/>
<keyword evidence="2" id="KW-1185">Reference proteome</keyword>
<dbReference type="EMBL" id="NESN01000003">
    <property type="protein sequence ID" value="PUE53465.1"/>
    <property type="molecule type" value="Genomic_DNA"/>
</dbReference>
<protein>
    <submittedName>
        <fullName evidence="1">Uncharacterized protein</fullName>
    </submittedName>
</protein>
<evidence type="ECO:0000313" key="2">
    <source>
        <dbReference type="Proteomes" id="UP000250790"/>
    </source>
</evidence>
<organism evidence="1 2">
    <name type="scientific">Limnohabitans parvus II-B4</name>
    <dbReference type="NCBI Taxonomy" id="1293052"/>
    <lineage>
        <taxon>Bacteria</taxon>
        <taxon>Pseudomonadati</taxon>
        <taxon>Pseudomonadota</taxon>
        <taxon>Betaproteobacteria</taxon>
        <taxon>Burkholderiales</taxon>
        <taxon>Comamonadaceae</taxon>
        <taxon>Limnohabitans</taxon>
    </lineage>
</organism>
<proteinExistence type="predicted"/>
<dbReference type="OrthoDB" id="8685558at2"/>
<dbReference type="Proteomes" id="UP000250790">
    <property type="component" value="Unassembled WGS sequence"/>
</dbReference>
<accession>A0A315EA23</accession>
<comment type="caution">
    <text evidence="1">The sequence shown here is derived from an EMBL/GenBank/DDBJ whole genome shotgun (WGS) entry which is preliminary data.</text>
</comment>
<sequence>MDLQFLEFDCSEDSEGVVCWDALAQPAAHHTPALLHEVTQLLAWADRFGPQAPGPIEDGADWDFDLHIRVGNAPISAHWNSSNQTLALSSLPSDEITLSLSISGTPAFAQALREHWNAP</sequence>
<name>A0A315EA23_9BURK</name>